<proteinExistence type="predicted"/>
<organism evidence="1 2">
    <name type="scientific">Coemansia aciculifera</name>
    <dbReference type="NCBI Taxonomy" id="417176"/>
    <lineage>
        <taxon>Eukaryota</taxon>
        <taxon>Fungi</taxon>
        <taxon>Fungi incertae sedis</taxon>
        <taxon>Zoopagomycota</taxon>
        <taxon>Kickxellomycotina</taxon>
        <taxon>Kickxellomycetes</taxon>
        <taxon>Kickxellales</taxon>
        <taxon>Kickxellaceae</taxon>
        <taxon>Coemansia</taxon>
    </lineage>
</organism>
<dbReference type="Proteomes" id="UP001139981">
    <property type="component" value="Unassembled WGS sequence"/>
</dbReference>
<sequence length="382" mass="40909">MESWALALLCVLMALAGAIIGGLSVYLFGRVRRQRRMTGSSANKRAATDLSMEEFETQMTEAEKQVLRNIASADGAISLTLKLPNPSLRMSLYHSDGLLIYADDASHSTLPSNKPTEAVESEVPTPNDTRDQHCSNEVPIVVASADPSSPGRRSLTDPARLPDDLGCSDEVISASEPRYSHNSDTHLPSAMSEPPATAPAAFALSAATEWSSPAADRRSRQLSVQATVVGDDLFEGEDAIEEIPDQQVDDTDFEVVRSPKHAPYSLIERHIESFRYNDNALASPRTLASPCGSSDYEFVPPSPSISSLYEGSGPETTLLQSPAPMANPRSTGLGKSVHSPSGQVAGSSLFSPPPVSYHQRYFEVHGTAHSPAARNSSDKSTS</sequence>
<reference evidence="1" key="1">
    <citation type="submission" date="2022-07" db="EMBL/GenBank/DDBJ databases">
        <title>Phylogenomic reconstructions and comparative analyses of Kickxellomycotina fungi.</title>
        <authorList>
            <person name="Reynolds N.K."/>
            <person name="Stajich J.E."/>
            <person name="Barry K."/>
            <person name="Grigoriev I.V."/>
            <person name="Crous P."/>
            <person name="Smith M.E."/>
        </authorList>
    </citation>
    <scope>NUCLEOTIDE SEQUENCE</scope>
    <source>
        <strain evidence="1">CBS 190363</strain>
    </source>
</reference>
<accession>A0ACC1M6C8</accession>
<gene>
    <name evidence="1" type="ORF">IWW38_001728</name>
</gene>
<name>A0ACC1M6C8_9FUNG</name>
<protein>
    <submittedName>
        <fullName evidence="1">Uncharacterized protein</fullName>
    </submittedName>
</protein>
<keyword evidence="2" id="KW-1185">Reference proteome</keyword>
<evidence type="ECO:0000313" key="2">
    <source>
        <dbReference type="Proteomes" id="UP001139981"/>
    </source>
</evidence>
<dbReference type="EMBL" id="JANBVB010000120">
    <property type="protein sequence ID" value="KAJ2897411.1"/>
    <property type="molecule type" value="Genomic_DNA"/>
</dbReference>
<evidence type="ECO:0000313" key="1">
    <source>
        <dbReference type="EMBL" id="KAJ2897411.1"/>
    </source>
</evidence>
<comment type="caution">
    <text evidence="1">The sequence shown here is derived from an EMBL/GenBank/DDBJ whole genome shotgun (WGS) entry which is preliminary data.</text>
</comment>